<keyword evidence="1" id="KW-0479">Metal-binding</keyword>
<feature type="region of interest" description="Disordered" evidence="4">
    <location>
        <begin position="731"/>
        <end position="862"/>
    </location>
</feature>
<keyword evidence="2" id="KW-0863">Zinc-finger</keyword>
<feature type="domain" description="PHD-type" evidence="6">
    <location>
        <begin position="1169"/>
        <end position="1335"/>
    </location>
</feature>
<dbReference type="STRING" id="1555241.A0A4P9X6A2"/>
<keyword evidence="8" id="KW-1185">Reference proteome</keyword>
<dbReference type="InterPro" id="IPR034732">
    <property type="entry name" value="EPHD"/>
</dbReference>
<feature type="compositionally biased region" description="Low complexity" evidence="4">
    <location>
        <begin position="808"/>
        <end position="837"/>
    </location>
</feature>
<dbReference type="InterPro" id="IPR043151">
    <property type="entry name" value="BAH_sf"/>
</dbReference>
<evidence type="ECO:0000256" key="1">
    <source>
        <dbReference type="ARBA" id="ARBA00022723"/>
    </source>
</evidence>
<dbReference type="GO" id="GO:0003682">
    <property type="term" value="F:chromatin binding"/>
    <property type="evidence" value="ECO:0007669"/>
    <property type="project" value="InterPro"/>
</dbReference>
<evidence type="ECO:0000259" key="5">
    <source>
        <dbReference type="PROSITE" id="PS51038"/>
    </source>
</evidence>
<dbReference type="EMBL" id="ML014203">
    <property type="protein sequence ID" value="RKP00695.1"/>
    <property type="molecule type" value="Genomic_DNA"/>
</dbReference>
<dbReference type="InterPro" id="IPR011011">
    <property type="entry name" value="Znf_FYVE_PHD"/>
</dbReference>
<proteinExistence type="predicted"/>
<gene>
    <name evidence="7" type="ORF">CXG81DRAFT_26600</name>
</gene>
<dbReference type="CDD" id="cd15571">
    <property type="entry name" value="ePHD"/>
    <property type="match status" value="1"/>
</dbReference>
<feature type="compositionally biased region" description="Low complexity" evidence="4">
    <location>
        <begin position="1492"/>
        <end position="1513"/>
    </location>
</feature>
<reference evidence="8" key="1">
    <citation type="journal article" date="2018" name="Nat. Microbiol.">
        <title>Leveraging single-cell genomics to expand the fungal tree of life.</title>
        <authorList>
            <person name="Ahrendt S.R."/>
            <person name="Quandt C.A."/>
            <person name="Ciobanu D."/>
            <person name="Clum A."/>
            <person name="Salamov A."/>
            <person name="Andreopoulos B."/>
            <person name="Cheng J.F."/>
            <person name="Woyke T."/>
            <person name="Pelin A."/>
            <person name="Henrissat B."/>
            <person name="Reynolds N.K."/>
            <person name="Benny G.L."/>
            <person name="Smith M.E."/>
            <person name="James T.Y."/>
            <person name="Grigoriev I.V."/>
        </authorList>
    </citation>
    <scope>NUCLEOTIDE SEQUENCE [LARGE SCALE GENOMIC DNA]</scope>
    <source>
        <strain evidence="8">ATCC 52028</strain>
    </source>
</reference>
<feature type="compositionally biased region" description="Low complexity" evidence="4">
    <location>
        <begin position="955"/>
        <end position="967"/>
    </location>
</feature>
<feature type="compositionally biased region" description="Low complexity" evidence="4">
    <location>
        <begin position="1124"/>
        <end position="1143"/>
    </location>
</feature>
<feature type="region of interest" description="Disordered" evidence="4">
    <location>
        <begin position="436"/>
        <end position="553"/>
    </location>
</feature>
<dbReference type="InterPro" id="IPR001025">
    <property type="entry name" value="BAH_dom"/>
</dbReference>
<feature type="compositionally biased region" description="Basic and acidic residues" evidence="4">
    <location>
        <begin position="1111"/>
        <end position="1120"/>
    </location>
</feature>
<feature type="region of interest" description="Disordered" evidence="4">
    <location>
        <begin position="252"/>
        <end position="281"/>
    </location>
</feature>
<organism evidence="7 8">
    <name type="scientific">Caulochytrium protostelioides</name>
    <dbReference type="NCBI Taxonomy" id="1555241"/>
    <lineage>
        <taxon>Eukaryota</taxon>
        <taxon>Fungi</taxon>
        <taxon>Fungi incertae sedis</taxon>
        <taxon>Chytridiomycota</taxon>
        <taxon>Chytridiomycota incertae sedis</taxon>
        <taxon>Chytridiomycetes</taxon>
        <taxon>Caulochytriales</taxon>
        <taxon>Caulochytriaceae</taxon>
        <taxon>Caulochytrium</taxon>
    </lineage>
</organism>
<accession>A0A4P9X6A2</accession>
<evidence type="ECO:0000256" key="2">
    <source>
        <dbReference type="ARBA" id="ARBA00022771"/>
    </source>
</evidence>
<protein>
    <recommendedName>
        <fullName evidence="9">BAH-domain-containing protein</fullName>
    </recommendedName>
</protein>
<dbReference type="Proteomes" id="UP000274922">
    <property type="component" value="Unassembled WGS sequence"/>
</dbReference>
<dbReference type="PANTHER" id="PTHR47672:SF1">
    <property type="entry name" value="E3 UBIQUITIN-PROTEIN LIGASE SNT2"/>
    <property type="match status" value="1"/>
</dbReference>
<evidence type="ECO:0000259" key="6">
    <source>
        <dbReference type="PROSITE" id="PS51805"/>
    </source>
</evidence>
<dbReference type="InterPro" id="IPR013083">
    <property type="entry name" value="Znf_RING/FYVE/PHD"/>
</dbReference>
<dbReference type="OrthoDB" id="336088at2759"/>
<dbReference type="SUPFAM" id="SSF57903">
    <property type="entry name" value="FYVE/PHD zinc finger"/>
    <property type="match status" value="1"/>
</dbReference>
<dbReference type="InterPro" id="IPR029617">
    <property type="entry name" value="Snt2"/>
</dbReference>
<sequence>MARPSAPPMARPAVTMIREGKHTFRVNDYVYLLTDNPDEPYLIGRILEFLPRAEGDAEGSARIGWFYRPRDVPGLSRKKREDPQLLIASMTSDINPVSSLRSHCYVVHDDHVANMDVLRQTPDWFHYNQLFDRCTHRLYDVVPRSAAQNLDPKVLDALREWDFILVEAGQSDAYTQERRRCPRCDQFIEVADDAITCPECQRTSHCACEGMDAAITKRARGWSYTCYDCTRQAFGAAAAGADASLATVASKDGTGTVSNDAAGGGGGSGGGEEDGESSGLRRTRRQIRANHVAPQAVDAASAAAASGAGAGGADGGRRGSIRSAQGAASSSVLPPASVGMMRAMGKHEIRHNRAVIETPEAAVVRAHLAQGQIWPFRYFGHFATLEDLKDSTNKGVPRARSRVGHAYQATLPPPASAAAVAALAAAAATAPTAAPAPAAPAAAAPPVGTTASPASTSPTTNGPTTGDANAAATAAVDTASAAQSPPVPGDAMAVDTAAMPSAPTPAPAAASSTADPHAATPPPPPPIATITITRTGRKKRSGSSRAEQGVAQSILRSTPDVDLSGIRGTAREVMFEHDRIDPAAMQVYMDDCVEACGRLIKDVGSNQVLHEAIRLLAQCDYVPDAALARVRALRAQDLLVKQDRTLWSDDDVAAFEAALVTFGHDLFWVRKTMAAKGHPKSRADLVDFFYRYKKTRRYVGVYEQFCVKYRPGKVLKGSSVAVGARAEKRAVAPPVSFSSSSESSDPGEDDSDDLPLARRLEGPPPAAPTAPAAPAPMTRTPSIKLTLGPAAGTITVSAAPTPTPPPSTAGGAVAAATGSSRAAASPAVTTAATTPSGRPRRRTATTASRPGSPGGGSAGGWPLAAPPSAAYRKVYDGECTQCWGPLYVPPRTRHIDGRSHTLCHACSRRWHRYGVLLTFPDAVRRQNREATREQLRLQKSKRKEMHASRDHHGHGTPSSGTAASTAASASAAHAATATTATAAAAGTTAGATAATAASGPSVTRERGEILTRIPGAHARQLLDELDLPSEPIEFPIVPFPQTGDCAVCEAALWPASAAAAASDAVAAVVMECTSCAMQVHANCYGYQMPHLAGMPVVTASTRASSSGAKGVKRETARNGHADGAAAASAASPSPSPSRSASPSPQSPRRRVTFTCSPCQNRADLTLSLDHVCVLCPNVADTQLLPLKKTVGSNWCHWVCALFTADLTLTAAPGAEPVEGIGRIPADRWTHVCGVCHNAGMGAAAGAAGAAPGLAGSADGAVSSAATATPSRRPSQAPPPRLRHAACVGCTVPGCAATVHVACAIVRPLAGWQLGFLPAATADGPPQLAIHCPAHRMTGIKAEPTTPTPAAAPPTSALAARAGALLPLLEAIPAYLAGGGRMSAKRTPGAQRAHSSCLSAQCTCHLSPADAKRFALAGRDGTPAAAAVPTTAATAAAALLPSAATYTTSSRAASKGLRRSAIKADPDAERAIDAPLAAALNGVSPATSGPAHATRGQAQSAAGTGAAAERTEPGEAAAVAAAAAALRDRSCSSCGNTQTPFWWDRATLLLLPGMTREALTRYGERHPSASARPADADAKPEAAPWCLCNKCYWQLRRESSL</sequence>
<dbReference type="PANTHER" id="PTHR47672">
    <property type="entry name" value="E3 UBIQUITIN-PROTEIN LIGASE SNT2"/>
    <property type="match status" value="1"/>
</dbReference>
<dbReference type="SMART" id="SM00439">
    <property type="entry name" value="BAH"/>
    <property type="match status" value="1"/>
</dbReference>
<feature type="region of interest" description="Disordered" evidence="4">
    <location>
        <begin position="306"/>
        <end position="333"/>
    </location>
</feature>
<feature type="compositionally biased region" description="Low complexity" evidence="4">
    <location>
        <begin position="436"/>
        <end position="482"/>
    </location>
</feature>
<feature type="compositionally biased region" description="Low complexity" evidence="4">
    <location>
        <begin position="321"/>
        <end position="333"/>
    </location>
</feature>
<evidence type="ECO:0000313" key="7">
    <source>
        <dbReference type="EMBL" id="RKP00695.1"/>
    </source>
</evidence>
<dbReference type="GO" id="GO:0004842">
    <property type="term" value="F:ubiquitin-protein transferase activity"/>
    <property type="evidence" value="ECO:0007669"/>
    <property type="project" value="TreeGrafter"/>
</dbReference>
<name>A0A4P9X6A2_9FUNG</name>
<feature type="region of interest" description="Disordered" evidence="4">
    <location>
        <begin position="927"/>
        <end position="967"/>
    </location>
</feature>
<dbReference type="InterPro" id="IPR001965">
    <property type="entry name" value="Znf_PHD"/>
</dbReference>
<dbReference type="SMART" id="SM00249">
    <property type="entry name" value="PHD"/>
    <property type="match status" value="2"/>
</dbReference>
<evidence type="ECO:0000256" key="3">
    <source>
        <dbReference type="ARBA" id="ARBA00022833"/>
    </source>
</evidence>
<feature type="region of interest" description="Disordered" evidence="4">
    <location>
        <begin position="1482"/>
        <end position="1513"/>
    </location>
</feature>
<dbReference type="GO" id="GO:0036205">
    <property type="term" value="P:histone catabolic process"/>
    <property type="evidence" value="ECO:0007669"/>
    <property type="project" value="TreeGrafter"/>
</dbReference>
<dbReference type="Pfam" id="PF01426">
    <property type="entry name" value="BAH"/>
    <property type="match status" value="1"/>
</dbReference>
<evidence type="ECO:0008006" key="9">
    <source>
        <dbReference type="Google" id="ProtNLM"/>
    </source>
</evidence>
<evidence type="ECO:0000256" key="4">
    <source>
        <dbReference type="SAM" id="MobiDB-lite"/>
    </source>
</evidence>
<dbReference type="Gene3D" id="3.30.40.10">
    <property type="entry name" value="Zinc/RING finger domain, C3HC4 (zinc finger)"/>
    <property type="match status" value="1"/>
</dbReference>
<feature type="compositionally biased region" description="Pro residues" evidence="4">
    <location>
        <begin position="762"/>
        <end position="774"/>
    </location>
</feature>
<feature type="region of interest" description="Disordered" evidence="4">
    <location>
        <begin position="1104"/>
        <end position="1149"/>
    </location>
</feature>
<feature type="domain" description="BAH" evidence="5">
    <location>
        <begin position="22"/>
        <end position="142"/>
    </location>
</feature>
<dbReference type="Pfam" id="PF13832">
    <property type="entry name" value="zf-HC5HC2H_2"/>
    <property type="match status" value="1"/>
</dbReference>
<dbReference type="PROSITE" id="PS51805">
    <property type="entry name" value="EPHD"/>
    <property type="match status" value="1"/>
</dbReference>
<feature type="compositionally biased region" description="Basic and acidic residues" evidence="4">
    <location>
        <begin position="927"/>
        <end position="936"/>
    </location>
</feature>
<dbReference type="PROSITE" id="PS51038">
    <property type="entry name" value="BAH"/>
    <property type="match status" value="1"/>
</dbReference>
<feature type="compositionally biased region" description="Low complexity" evidence="4">
    <location>
        <begin position="496"/>
        <end position="518"/>
    </location>
</feature>
<keyword evidence="3" id="KW-0862">Zinc</keyword>
<evidence type="ECO:0000313" key="8">
    <source>
        <dbReference type="Proteomes" id="UP000274922"/>
    </source>
</evidence>
<dbReference type="Gene3D" id="1.10.10.60">
    <property type="entry name" value="Homeodomain-like"/>
    <property type="match status" value="1"/>
</dbReference>
<dbReference type="GO" id="GO:0048189">
    <property type="term" value="C:Lid2 complex"/>
    <property type="evidence" value="ECO:0007669"/>
    <property type="project" value="TreeGrafter"/>
</dbReference>
<dbReference type="GO" id="GO:0008270">
    <property type="term" value="F:zinc ion binding"/>
    <property type="evidence" value="ECO:0007669"/>
    <property type="project" value="UniProtKB-KW"/>
</dbReference>
<dbReference type="Gene3D" id="2.30.30.490">
    <property type="match status" value="1"/>
</dbReference>